<gene>
    <name evidence="2" type="ORF">SMTD_LOCUS1945</name>
</gene>
<organism evidence="2 3">
    <name type="scientific">Schistosoma mattheei</name>
    <dbReference type="NCBI Taxonomy" id="31246"/>
    <lineage>
        <taxon>Eukaryota</taxon>
        <taxon>Metazoa</taxon>
        <taxon>Spiralia</taxon>
        <taxon>Lophotrochozoa</taxon>
        <taxon>Platyhelminthes</taxon>
        <taxon>Trematoda</taxon>
        <taxon>Digenea</taxon>
        <taxon>Strigeidida</taxon>
        <taxon>Schistosomatoidea</taxon>
        <taxon>Schistosomatidae</taxon>
        <taxon>Schistosoma</taxon>
    </lineage>
</organism>
<accession>A0A3P7YZ97</accession>
<feature type="compositionally biased region" description="Polar residues" evidence="1">
    <location>
        <begin position="18"/>
        <end position="28"/>
    </location>
</feature>
<evidence type="ECO:0000256" key="1">
    <source>
        <dbReference type="SAM" id="MobiDB-lite"/>
    </source>
</evidence>
<evidence type="ECO:0000313" key="2">
    <source>
        <dbReference type="EMBL" id="VDO82919.1"/>
    </source>
</evidence>
<evidence type="ECO:0000313" key="3">
    <source>
        <dbReference type="Proteomes" id="UP000269396"/>
    </source>
</evidence>
<dbReference type="Proteomes" id="UP000269396">
    <property type="component" value="Unassembled WGS sequence"/>
</dbReference>
<sequence>MSLIGTGSEGLYGIRDISNGNRLSSNGASRKYKRLRSKRFSSSNTSID</sequence>
<name>A0A3P7YZ97_9TREM</name>
<feature type="region of interest" description="Disordered" evidence="1">
    <location>
        <begin position="1"/>
        <end position="48"/>
    </location>
</feature>
<keyword evidence="3" id="KW-1185">Reference proteome</keyword>
<feature type="compositionally biased region" description="Basic residues" evidence="1">
    <location>
        <begin position="30"/>
        <end position="39"/>
    </location>
</feature>
<proteinExistence type="predicted"/>
<protein>
    <submittedName>
        <fullName evidence="2">Uncharacterized protein</fullName>
    </submittedName>
</protein>
<dbReference type="EMBL" id="UZAL01002422">
    <property type="protein sequence ID" value="VDO82919.1"/>
    <property type="molecule type" value="Genomic_DNA"/>
</dbReference>
<dbReference type="AlphaFoldDB" id="A0A3P7YZ97"/>
<reference evidence="2 3" key="1">
    <citation type="submission" date="2018-11" db="EMBL/GenBank/DDBJ databases">
        <authorList>
            <consortium name="Pathogen Informatics"/>
        </authorList>
    </citation>
    <scope>NUCLEOTIDE SEQUENCE [LARGE SCALE GENOMIC DNA]</scope>
    <source>
        <strain>Denwood</strain>
        <strain evidence="3">Zambia</strain>
    </source>
</reference>